<dbReference type="SMART" id="SM00353">
    <property type="entry name" value="HLH"/>
    <property type="match status" value="1"/>
</dbReference>
<feature type="compositionally biased region" description="Low complexity" evidence="7">
    <location>
        <begin position="408"/>
        <end position="428"/>
    </location>
</feature>
<dbReference type="AlphaFoldDB" id="A0A9P7B3M8"/>
<dbReference type="Gene3D" id="4.10.280.10">
    <property type="entry name" value="Helix-loop-helix DNA-binding domain"/>
    <property type="match status" value="1"/>
</dbReference>
<evidence type="ECO:0000256" key="6">
    <source>
        <dbReference type="SAM" id="Coils"/>
    </source>
</evidence>
<name>A0A9P7B3M8_RHOMI</name>
<evidence type="ECO:0000313" key="10">
    <source>
        <dbReference type="Proteomes" id="UP000777482"/>
    </source>
</evidence>
<feature type="compositionally biased region" description="Low complexity" evidence="7">
    <location>
        <begin position="100"/>
        <end position="124"/>
    </location>
</feature>
<dbReference type="Proteomes" id="UP000777482">
    <property type="component" value="Unassembled WGS sequence"/>
</dbReference>
<dbReference type="SUPFAM" id="SSF47459">
    <property type="entry name" value="HLH, helix-loop-helix DNA-binding domain"/>
    <property type="match status" value="1"/>
</dbReference>
<keyword evidence="4" id="KW-0804">Transcription</keyword>
<feature type="compositionally biased region" description="Basic and acidic residues" evidence="7">
    <location>
        <begin position="58"/>
        <end position="71"/>
    </location>
</feature>
<feature type="compositionally biased region" description="Gly residues" evidence="7">
    <location>
        <begin position="555"/>
        <end position="564"/>
    </location>
</feature>
<dbReference type="PANTHER" id="PTHR15741:SF27">
    <property type="entry name" value="TRANSCRIPTION FACTOR AP-4"/>
    <property type="match status" value="1"/>
</dbReference>
<dbReference type="GO" id="GO:0005634">
    <property type="term" value="C:nucleus"/>
    <property type="evidence" value="ECO:0007669"/>
    <property type="project" value="UniProtKB-SubCell"/>
</dbReference>
<evidence type="ECO:0000256" key="4">
    <source>
        <dbReference type="ARBA" id="ARBA00023163"/>
    </source>
</evidence>
<evidence type="ECO:0000256" key="2">
    <source>
        <dbReference type="ARBA" id="ARBA00023015"/>
    </source>
</evidence>
<evidence type="ECO:0000256" key="5">
    <source>
        <dbReference type="ARBA" id="ARBA00023242"/>
    </source>
</evidence>
<feature type="compositionally biased region" description="Low complexity" evidence="7">
    <location>
        <begin position="469"/>
        <end position="482"/>
    </location>
</feature>
<evidence type="ECO:0000256" key="7">
    <source>
        <dbReference type="SAM" id="MobiDB-lite"/>
    </source>
</evidence>
<dbReference type="GO" id="GO:0000978">
    <property type="term" value="F:RNA polymerase II cis-regulatory region sequence-specific DNA binding"/>
    <property type="evidence" value="ECO:0007669"/>
    <property type="project" value="TreeGrafter"/>
</dbReference>
<feature type="region of interest" description="Disordered" evidence="7">
    <location>
        <begin position="1"/>
        <end position="161"/>
    </location>
</feature>
<dbReference type="InterPro" id="IPR052207">
    <property type="entry name" value="Max-like/E-box_TFs"/>
</dbReference>
<comment type="subcellular location">
    <subcellularLocation>
        <location evidence="1">Nucleus</location>
    </subcellularLocation>
</comment>
<gene>
    <name evidence="9" type="ORF">C6P46_006966</name>
</gene>
<feature type="region of interest" description="Disordered" evidence="7">
    <location>
        <begin position="611"/>
        <end position="666"/>
    </location>
</feature>
<feature type="region of interest" description="Disordered" evidence="7">
    <location>
        <begin position="253"/>
        <end position="272"/>
    </location>
</feature>
<feature type="compositionally biased region" description="Low complexity" evidence="7">
    <location>
        <begin position="616"/>
        <end position="634"/>
    </location>
</feature>
<evidence type="ECO:0000256" key="3">
    <source>
        <dbReference type="ARBA" id="ARBA00023125"/>
    </source>
</evidence>
<feature type="region of interest" description="Disordered" evidence="7">
    <location>
        <begin position="278"/>
        <end position="583"/>
    </location>
</feature>
<accession>A0A9P7B3M8</accession>
<protein>
    <recommendedName>
        <fullName evidence="8">BHLH domain-containing protein</fullName>
    </recommendedName>
</protein>
<sequence length="707" mass="73541">MHGSRSLASTRQPRQPDAHQQATQTDPKGPSRTSTRRHLHMGHPTSHMHTLPGPVHGPETRNSSRETRHADTWSGLARTDYRARADYSALPAPGPLTDQTASSSSYGSGSAPPPFASTSTLHAFLPPPAPPASLSYATPSSIPAPRNASGGNMSSFRQPCPSSTPSYLSYSGSVLPAPPPFIAPREPAPLFDSNESALLSTFLTTLDVDPNFLFNPVLPPGMPSAPPPDRNLTTYGMDARDRWERELRAQYGARVEGNGNGGPPASTAAVRTTTVRRIPDLPNSEDEDDADAPDDVPVKDEMDDDPDFEPRSRSSGGHSGRGARKKAAGGRGGGAAVTAAGGRGSAKKARVSTAKQAPPQQQQQFDDVDGDVEMADTASSSTPGLTASGRPKRNARPPRRLSGTNGTAAVPVPGSSATPAPPTSARSAPRPPPSKTSLASLSSSLPALPDDAISQHHQPLHAYPPPHPQQQQQQQYLQHQYPPHGPSHAGVPLPHGADFMMSGPLSPGLDELPEPPASSYADTQLGAGSIHGLSGRGDAEGSPASSSNATPTGTERGGSGGGAGRAAPLTDSQKRSNHILSEQKRRNAIRSGFKDLVDFLVAGEAASGIILGPPGSSSQSLQQQQQQEAAAQAQADEEAVANGKKRRGKGTGRGRGRRGDAGANASKSVVLTRAADYILWLERGNRALENEIERLEAATAAAANGGA</sequence>
<dbReference type="InterPro" id="IPR036638">
    <property type="entry name" value="HLH_DNA-bd_sf"/>
</dbReference>
<organism evidence="9 10">
    <name type="scientific">Rhodotorula mucilaginosa</name>
    <name type="common">Yeast</name>
    <name type="synonym">Rhodotorula rubra</name>
    <dbReference type="NCBI Taxonomy" id="5537"/>
    <lineage>
        <taxon>Eukaryota</taxon>
        <taxon>Fungi</taxon>
        <taxon>Dikarya</taxon>
        <taxon>Basidiomycota</taxon>
        <taxon>Pucciniomycotina</taxon>
        <taxon>Microbotryomycetes</taxon>
        <taxon>Sporidiobolales</taxon>
        <taxon>Sporidiobolaceae</taxon>
        <taxon>Rhodotorula</taxon>
    </lineage>
</organism>
<reference evidence="9 10" key="1">
    <citation type="submission" date="2020-11" db="EMBL/GenBank/DDBJ databases">
        <title>Kefir isolates.</title>
        <authorList>
            <person name="Marcisauskas S."/>
            <person name="Kim Y."/>
            <person name="Blasche S."/>
        </authorList>
    </citation>
    <scope>NUCLEOTIDE SEQUENCE [LARGE SCALE GENOMIC DNA]</scope>
    <source>
        <strain evidence="9 10">KR</strain>
    </source>
</reference>
<feature type="compositionally biased region" description="Basic residues" evidence="7">
    <location>
        <begin position="643"/>
        <end position="656"/>
    </location>
</feature>
<dbReference type="EMBL" id="PUHQ01000092">
    <property type="protein sequence ID" value="KAG0656760.1"/>
    <property type="molecule type" value="Genomic_DNA"/>
</dbReference>
<dbReference type="GO" id="GO:0000981">
    <property type="term" value="F:DNA-binding transcription factor activity, RNA polymerase II-specific"/>
    <property type="evidence" value="ECO:0007669"/>
    <property type="project" value="TreeGrafter"/>
</dbReference>
<proteinExistence type="predicted"/>
<feature type="compositionally biased region" description="Polar residues" evidence="7">
    <location>
        <begin position="1"/>
        <end position="26"/>
    </location>
</feature>
<feature type="compositionally biased region" description="Acidic residues" evidence="7">
    <location>
        <begin position="283"/>
        <end position="294"/>
    </location>
</feature>
<keyword evidence="5" id="KW-0539">Nucleus</keyword>
<feature type="domain" description="BHLH" evidence="8">
    <location>
        <begin position="579"/>
        <end position="687"/>
    </location>
</feature>
<comment type="caution">
    <text evidence="9">The sequence shown here is derived from an EMBL/GenBank/DDBJ whole genome shotgun (WGS) entry which is preliminary data.</text>
</comment>
<dbReference type="OrthoDB" id="5778525at2759"/>
<dbReference type="PANTHER" id="PTHR15741">
    <property type="entry name" value="BASIC HELIX-LOOP-HELIX ZIP TRANSCRIPTION FACTOR"/>
    <property type="match status" value="1"/>
</dbReference>
<keyword evidence="2" id="KW-0805">Transcription regulation</keyword>
<dbReference type="GO" id="GO:0046983">
    <property type="term" value="F:protein dimerization activity"/>
    <property type="evidence" value="ECO:0007669"/>
    <property type="project" value="InterPro"/>
</dbReference>
<feature type="compositionally biased region" description="Low complexity" evidence="7">
    <location>
        <begin position="132"/>
        <end position="141"/>
    </location>
</feature>
<feature type="compositionally biased region" description="Low complexity" evidence="7">
    <location>
        <begin position="435"/>
        <end position="461"/>
    </location>
</feature>
<evidence type="ECO:0000256" key="1">
    <source>
        <dbReference type="ARBA" id="ARBA00004123"/>
    </source>
</evidence>
<keyword evidence="10" id="KW-1185">Reference proteome</keyword>
<evidence type="ECO:0000313" key="9">
    <source>
        <dbReference type="EMBL" id="KAG0656760.1"/>
    </source>
</evidence>
<feature type="coiled-coil region" evidence="6">
    <location>
        <begin position="678"/>
        <end position="705"/>
    </location>
</feature>
<keyword evidence="6" id="KW-0175">Coiled coil</keyword>
<keyword evidence="3" id="KW-0238">DNA-binding</keyword>
<feature type="compositionally biased region" description="Basic residues" evidence="7">
    <location>
        <begin position="390"/>
        <end position="399"/>
    </location>
</feature>
<evidence type="ECO:0000259" key="8">
    <source>
        <dbReference type="SMART" id="SM00353"/>
    </source>
</evidence>
<dbReference type="InterPro" id="IPR011598">
    <property type="entry name" value="bHLH_dom"/>
</dbReference>